<organism evidence="1 2">
    <name type="scientific">Liparis tanakae</name>
    <name type="common">Tanaka's snailfish</name>
    <dbReference type="NCBI Taxonomy" id="230148"/>
    <lineage>
        <taxon>Eukaryota</taxon>
        <taxon>Metazoa</taxon>
        <taxon>Chordata</taxon>
        <taxon>Craniata</taxon>
        <taxon>Vertebrata</taxon>
        <taxon>Euteleostomi</taxon>
        <taxon>Actinopterygii</taxon>
        <taxon>Neopterygii</taxon>
        <taxon>Teleostei</taxon>
        <taxon>Neoteleostei</taxon>
        <taxon>Acanthomorphata</taxon>
        <taxon>Eupercaria</taxon>
        <taxon>Perciformes</taxon>
        <taxon>Cottioidei</taxon>
        <taxon>Cottales</taxon>
        <taxon>Liparidae</taxon>
        <taxon>Liparis</taxon>
    </lineage>
</organism>
<dbReference type="EMBL" id="SRLO01000824">
    <property type="protein sequence ID" value="TNN45800.1"/>
    <property type="molecule type" value="Genomic_DNA"/>
</dbReference>
<evidence type="ECO:0000313" key="2">
    <source>
        <dbReference type="Proteomes" id="UP000314294"/>
    </source>
</evidence>
<dbReference type="AlphaFoldDB" id="A0A4Z2FY36"/>
<keyword evidence="2" id="KW-1185">Reference proteome</keyword>
<comment type="caution">
    <text evidence="1">The sequence shown here is derived from an EMBL/GenBank/DDBJ whole genome shotgun (WGS) entry which is preliminary data.</text>
</comment>
<reference evidence="1 2" key="1">
    <citation type="submission" date="2019-03" db="EMBL/GenBank/DDBJ databases">
        <title>First draft genome of Liparis tanakae, snailfish: a comprehensive survey of snailfish specific genes.</title>
        <authorList>
            <person name="Kim W."/>
            <person name="Song I."/>
            <person name="Jeong J.-H."/>
            <person name="Kim D."/>
            <person name="Kim S."/>
            <person name="Ryu S."/>
            <person name="Song J.Y."/>
            <person name="Lee S.K."/>
        </authorList>
    </citation>
    <scope>NUCLEOTIDE SEQUENCE [LARGE SCALE GENOMIC DNA]</scope>
    <source>
        <tissue evidence="1">Muscle</tissue>
    </source>
</reference>
<proteinExistence type="predicted"/>
<accession>A0A4Z2FY36</accession>
<protein>
    <submittedName>
        <fullName evidence="1">Uncharacterized protein</fullName>
    </submittedName>
</protein>
<name>A0A4Z2FY36_9TELE</name>
<gene>
    <name evidence="1" type="ORF">EYF80_044010</name>
</gene>
<evidence type="ECO:0000313" key="1">
    <source>
        <dbReference type="EMBL" id="TNN45800.1"/>
    </source>
</evidence>
<dbReference type="Proteomes" id="UP000314294">
    <property type="component" value="Unassembled WGS sequence"/>
</dbReference>
<sequence length="73" mass="7970">MEVFQIARPRAVSEDRVVKKPRGEAPPPRGNPIHAVLLIHNNSPSGATPRVMMLCSKDDIDKAKTSKLAHGTM</sequence>